<dbReference type="EMBL" id="ATAE01000008">
    <property type="protein sequence ID" value="ERN54334.1"/>
    <property type="molecule type" value="Genomic_DNA"/>
</dbReference>
<gene>
    <name evidence="1" type="ORF">A33I_07915</name>
</gene>
<protein>
    <recommendedName>
        <fullName evidence="3">DUF3006 domain-containing protein</fullName>
    </recommendedName>
</protein>
<dbReference type="PATRIC" id="fig|1188261.3.peg.973"/>
<evidence type="ECO:0000313" key="1">
    <source>
        <dbReference type="EMBL" id="ERN54334.1"/>
    </source>
</evidence>
<dbReference type="RefSeq" id="WP_022627305.1">
    <property type="nucleotide sequence ID" value="NZ_ATAE01000008.1"/>
</dbReference>
<evidence type="ECO:0008006" key="3">
    <source>
        <dbReference type="Google" id="ProtNLM"/>
    </source>
</evidence>
<proteinExistence type="predicted"/>
<dbReference type="Pfam" id="PF11213">
    <property type="entry name" value="DUF3006"/>
    <property type="match status" value="1"/>
</dbReference>
<reference evidence="1 2" key="1">
    <citation type="journal article" date="2013" name="Genome Announc.">
        <title>Genome Sequence of the Extreme Obligate Alkaliphile Bacillus marmarensis Strain DSM 21297.</title>
        <authorList>
            <person name="Wernick D.G."/>
            <person name="Choi K.Y."/>
            <person name="Tat C.A."/>
            <person name="Lafontaine Rivera J.G."/>
            <person name="Liao J.C."/>
        </authorList>
    </citation>
    <scope>NUCLEOTIDE SEQUENCE [LARGE SCALE GENOMIC DNA]</scope>
    <source>
        <strain evidence="1 2">DSM 21297</strain>
    </source>
</reference>
<comment type="caution">
    <text evidence="1">The sequence shown here is derived from an EMBL/GenBank/DDBJ whole genome shotgun (WGS) entry which is preliminary data.</text>
</comment>
<dbReference type="AlphaFoldDB" id="U6SRM7"/>
<dbReference type="InterPro" id="IPR021377">
    <property type="entry name" value="DUF3006"/>
</dbReference>
<sequence>MAKYIVDRIVDGQIAVLLLKDNEAVQRDINVTELPSHISEGDMLEVSFSEEGKIIEANLLKAETEDALNKAKSLLEKLKNKNK</sequence>
<evidence type="ECO:0000313" key="2">
    <source>
        <dbReference type="Proteomes" id="UP000017170"/>
    </source>
</evidence>
<dbReference type="Proteomes" id="UP000017170">
    <property type="component" value="Unassembled WGS sequence"/>
</dbReference>
<organism evidence="1 2">
    <name type="scientific">Alkalihalophilus marmarensis DSM 21297</name>
    <dbReference type="NCBI Taxonomy" id="1188261"/>
    <lineage>
        <taxon>Bacteria</taxon>
        <taxon>Bacillati</taxon>
        <taxon>Bacillota</taxon>
        <taxon>Bacilli</taxon>
        <taxon>Bacillales</taxon>
        <taxon>Bacillaceae</taxon>
        <taxon>Alkalihalophilus</taxon>
    </lineage>
</organism>
<name>U6SRM7_9BACI</name>
<accession>U6SRM7</accession>
<keyword evidence="2" id="KW-1185">Reference proteome</keyword>